<dbReference type="HOGENOM" id="CLU_2732302_0_0_4"/>
<organism evidence="1">
    <name type="scientific">Burkholderia pseudomallei 1710a</name>
    <dbReference type="NCBI Taxonomy" id="320371"/>
    <lineage>
        <taxon>Bacteria</taxon>
        <taxon>Pseudomonadati</taxon>
        <taxon>Pseudomonadota</taxon>
        <taxon>Betaproteobacteria</taxon>
        <taxon>Burkholderiales</taxon>
        <taxon>Burkholderiaceae</taxon>
        <taxon>Burkholderia</taxon>
        <taxon>pseudomallei group</taxon>
    </lineage>
</organism>
<evidence type="ECO:0000313" key="1">
    <source>
        <dbReference type="EMBL" id="EET03890.1"/>
    </source>
</evidence>
<proteinExistence type="predicted"/>
<reference evidence="1" key="1">
    <citation type="submission" date="2009-05" db="EMBL/GenBank/DDBJ databases">
        <authorList>
            <person name="Harkins D.M."/>
            <person name="DeShazer D."/>
            <person name="Woods D.E."/>
            <person name="Brinkac L.M."/>
            <person name="Brown K.A."/>
            <person name="Hung G.C."/>
            <person name="Tuanyok A."/>
            <person name="Zhang B."/>
            <person name="Nierman W.C."/>
        </authorList>
    </citation>
    <scope>NUCLEOTIDE SEQUENCE [LARGE SCALE GENOMIC DNA]</scope>
    <source>
        <strain evidence="1">1710a</strain>
    </source>
</reference>
<dbReference type="Proteomes" id="UP000001812">
    <property type="component" value="Chromosome II"/>
</dbReference>
<accession>A0A0E1VSK5</accession>
<dbReference type="AlphaFoldDB" id="A0A0E1VSK5"/>
<name>A0A0E1VSK5_BURPE</name>
<gene>
    <name evidence="1" type="ORF">BURPS1710A_A2875</name>
</gene>
<sequence>MPSSKRQAMNGRRQSAARGFVAIAACIGRRTAAGSCRPTPIEAPRAAQASAAVALPGDIFDEETTTCTKTT</sequence>
<protein>
    <submittedName>
        <fullName evidence="1">Uncharacterized protein</fullName>
    </submittedName>
</protein>
<dbReference type="EMBL" id="CM000833">
    <property type="protein sequence ID" value="EET03890.1"/>
    <property type="molecule type" value="Genomic_DNA"/>
</dbReference>